<dbReference type="InterPro" id="IPR045851">
    <property type="entry name" value="AMP-bd_C_sf"/>
</dbReference>
<dbReference type="Gene3D" id="3.30.559.10">
    <property type="entry name" value="Chloramphenicol acetyltransferase-like domain"/>
    <property type="match status" value="4"/>
</dbReference>
<evidence type="ECO:0000256" key="6">
    <source>
        <dbReference type="SAM" id="MobiDB-lite"/>
    </source>
</evidence>
<dbReference type="Gene3D" id="1.10.1200.10">
    <property type="entry name" value="ACP-like"/>
    <property type="match status" value="3"/>
</dbReference>
<comment type="similarity">
    <text evidence="5">Belongs to the NRP synthetase family.</text>
</comment>
<dbReference type="CDD" id="cd05918">
    <property type="entry name" value="A_NRPS_SidN3_like"/>
    <property type="match status" value="1"/>
</dbReference>
<dbReference type="Gene3D" id="3.30.559.30">
    <property type="entry name" value="Nonribosomal peptide synthetase, condensation domain"/>
    <property type="match status" value="4"/>
</dbReference>
<dbReference type="GO" id="GO:0005737">
    <property type="term" value="C:cytoplasm"/>
    <property type="evidence" value="ECO:0007669"/>
    <property type="project" value="TreeGrafter"/>
</dbReference>
<dbReference type="InterPro" id="IPR009081">
    <property type="entry name" value="PP-bd_ACP"/>
</dbReference>
<evidence type="ECO:0000256" key="4">
    <source>
        <dbReference type="ARBA" id="ARBA00022598"/>
    </source>
</evidence>
<dbReference type="SUPFAM" id="SSF52777">
    <property type="entry name" value="CoA-dependent acyltransferases"/>
    <property type="match status" value="8"/>
</dbReference>
<keyword evidence="3" id="KW-0597">Phosphoprotein</keyword>
<proteinExistence type="inferred from homology"/>
<dbReference type="Proteomes" id="UP001369815">
    <property type="component" value="Unassembled WGS sequence"/>
</dbReference>
<dbReference type="Pfam" id="PF00550">
    <property type="entry name" value="PP-binding"/>
    <property type="match status" value="3"/>
</dbReference>
<evidence type="ECO:0000313" key="9">
    <source>
        <dbReference type="Proteomes" id="UP001369815"/>
    </source>
</evidence>
<evidence type="ECO:0000313" key="8">
    <source>
        <dbReference type="EMBL" id="KAK6957213.1"/>
    </source>
</evidence>
<sequence length="2584" mass="288122">MAIDGEMIRFVYDFRDFQDTIAWVLGSEVDSQKIAEAWAQLAACCQILRTGFVPVDHKDASYAMVVYPVAGFSAPISIRKSDSFDNLEWRANAASKALEDLSVPPWQVVIVDHGSHRSTMHLAMHHALYDANSLRCLIRRLAEALSGVPRAESPPIQLAVSACLDPANFQSASEAFWRAKAEELVVSKFPTMTPLYVSDPAPFTASMTCNTSSGRLRRGSSQAGVTARAALQAAWARVLFSYLGETSVTFGVILDGRTTQEEQGVIFPMVTTLPILAHNTSSNAKLLEDMMRYNTSLRRYERTPLFKVQRWLGRSGGQLFDTIIAYQTMDAVKNEPPWDVLEELASVEYAVALEVIETASGNLQLNLTHQTDILPVEQARLLLRQFDTLLADLLASPQGHSDALPSLSPELFSIIPAARQQIAPPADLLHQLVENSAQQIPKSTALEFVWELGNPARVRRWMYRELDEMGNRVANMLLHHNTLPGSIVAACFNKCPEAYFSILGILKAGCAFLSLDPSAPASRLEFILKDSAASCLLIEPSLAATLSFNTTIPIHTVVEREVLKFPTSFITPTRGSPSDTCYCLYTSGTTGTPKGCLISHDNAVQAMLAFEQLFSGHWDEHSRWLQFASFHFDVSVLEQYWSWFVGITVVAAPKDLILSDITATISSLDITHIDLTPSLAKLVHPDETPSLCRGIFITGGEQLRQEILQAWGPKRVIYNAYGPTEATIGVTMFQRVPANGKPSNIGHQFPNVGTYVFEPGTEIAVLKGGVGELCVSGRLVGLGYLNRKDLTEERFPFLKRYGERVYRTGDLVRVLHDGSFDFLGRADDQVKLRGQRLEIGEINHAIKSSLSDQITDVVTLVARYMRQDRDLIVSFLAANTPSPRSADLQIASDPSSLSLSHAALEACRNSLPGYMVPTYIFCVPFIPLSANNKADTKRLKQLFAELPHDYLRNGTTGSTQRELDEKERLIVSVISTITEIGDTGVNPSSSIFELGIDSINAARLAIALQSRGLALATPSLILRHPELSRLSQALARGTPTALNGPAFQVKQSIRAQYHRHIGTVCRTLGVDKADVEYIAPCTPLQEGMITRSKTAGIQSAYFNEFHIHLESGASVDRLRSCWDSAFTEYAVLRTTFFPTGDGYIQVAVRKTAVPWFEVSPEGNDITVLMSQRRDNWIASNQDIISNPIEIDYIENNGKRMLLLRLFHAVYDGRSFELLLRRVNERYFHEPPVRSPAFFEVLPYGPLLRHIKSKPFWERMFKDSLFQPMPTIGFPSGTEDVLLSRVISINNLETQRLALGITHQTTVLSAWLVALRQHLGFVPTIGIVFSGRSLVYENIENVIGPVFNTLPFRIDITNHENWFSLVREVQELSTSMLEHVHTPLRDIQKWCSKGKPLFDILLTFDREDVLPAVETRSFWSSVHSTATPDYSLALEVTLLRDQSLRTSIAARKDIATEGSVNSLLEELSRALLVFANSDNKTALPSSPRTSSIQGTVSQDAYSKTLNVSMTEITRSQLLSNGKAREVRHEIASLAGIPDEEIGENTRFLELGLDSIDGIKLATRLKKIGIRITISELMKNPSLESILHSYITTDTNHDNDHSEVNRLRDSSAVLKGYLEQELGDLQNVTAVLPPTPLQDSMVADMLSSGFERYFNHDVLEISRNTDIDRLKSAWATVYANSPILRTSFSGVDSPSSKAAFCQIIRDHQLEFEPTVELASLDNISTVIDRAKNRAAAANGTSKLFQLVFVNTPDGCYLVLSIAHALYDGWSIELLHKDVQAAYDGHYRPRSRYEPYLAHLLFGSPTKGESFWADYLMDAHPTIINPITNLPTNRQPTIQRSELLSTLGPESIKALCKKYHVTPQVLAQGCWAPVLASMSNSLDVIFGVVLSGRETEEARNLLFPTMNTVPLRTILHGTIANYFDYLQASMSDIMEFQHFPLREVRKVSKFKGRDLFNTLFLLQNTGENKVASGNTMLRSVYASSAVEYPVCVEMEITGESVVWRIASDERYITPADTNRILANIESVLRYFIMDNSNVLEFDTSGKVSVCGLESFDLTRDVNNARETPPNHEISRESDSSSLESPILDILSELSGIDKHIINPDHSIYYLGLDSISAIKASSMIRKRGLAVTVRDLLEAASIREIIEKVTNHKKSSQRPRNSPLQLNLILEQAEIDSLIRNAGLDQDDVEAVLPALPIQVHTLSAWQNTDGLVFFPQFTFQLHGRSSYETISRAWSMLVSETPVFRTQFAATELSDIPFVQIIMKPKSTEYSDARSLATVQDRHVYEDSVTPFLHIRVDDLGLQDPLVHLKIHHALYDAVSLRALMSRFLEICENNSTLIPRTYQPVWYEFVFNHHSPTIRQERQKFWTTYLQGIAPTHIIAPQTSLKNTPPKNGVISQFKHNAIDNVSKVKLFSSTHGVTLQALFFAAYSKALAIVQQPNNPDGQDRDVVFGIYLANRTSFAGIEEAPFPTLSIVPLLVKNPVKRSVITLATEIQKDILQIGTFENASASLWEIYAWTEVQIESSVNFLIPPTNEDNTYATRDITMTELSDNPPTSRDKDGPSWRLTRPDAHFTLQNEAMKAYTVS</sequence>
<protein>
    <recommendedName>
        <fullName evidence="7">Carrier domain-containing protein</fullName>
    </recommendedName>
</protein>
<dbReference type="GO" id="GO:0016874">
    <property type="term" value="F:ligase activity"/>
    <property type="evidence" value="ECO:0007669"/>
    <property type="project" value="UniProtKB-KW"/>
</dbReference>
<keyword evidence="2" id="KW-0596">Phosphopantetheine</keyword>
<keyword evidence="4" id="KW-0436">Ligase</keyword>
<evidence type="ECO:0000256" key="2">
    <source>
        <dbReference type="ARBA" id="ARBA00022450"/>
    </source>
</evidence>
<feature type="domain" description="Carrier" evidence="7">
    <location>
        <begin position="1516"/>
        <end position="1592"/>
    </location>
</feature>
<dbReference type="SUPFAM" id="SSF47336">
    <property type="entry name" value="ACP-like"/>
    <property type="match status" value="3"/>
</dbReference>
<dbReference type="Pfam" id="PF00668">
    <property type="entry name" value="Condensation"/>
    <property type="match status" value="4"/>
</dbReference>
<name>A0AAX6MXQ4_9PEZI</name>
<comment type="caution">
    <text evidence="8">The sequence shown here is derived from an EMBL/GenBank/DDBJ whole genome shotgun (WGS) entry which is preliminary data.</text>
</comment>
<dbReference type="SUPFAM" id="SSF56801">
    <property type="entry name" value="Acetyl-CoA synthetase-like"/>
    <property type="match status" value="1"/>
</dbReference>
<dbReference type="InterPro" id="IPR001242">
    <property type="entry name" value="Condensation_dom"/>
</dbReference>
<evidence type="ECO:0000256" key="1">
    <source>
        <dbReference type="ARBA" id="ARBA00004924"/>
    </source>
</evidence>
<dbReference type="InterPro" id="IPR000873">
    <property type="entry name" value="AMP-dep_synth/lig_dom"/>
</dbReference>
<accession>A0AAX6MXQ4</accession>
<dbReference type="GO" id="GO:0043041">
    <property type="term" value="P:amino acid activation for nonribosomal peptide biosynthetic process"/>
    <property type="evidence" value="ECO:0007669"/>
    <property type="project" value="TreeGrafter"/>
</dbReference>
<keyword evidence="9" id="KW-1185">Reference proteome</keyword>
<evidence type="ECO:0000256" key="5">
    <source>
        <dbReference type="ARBA" id="ARBA00029454"/>
    </source>
</evidence>
<dbReference type="InterPro" id="IPR006162">
    <property type="entry name" value="Ppantetheine_attach_site"/>
</dbReference>
<feature type="compositionally biased region" description="Basic and acidic residues" evidence="6">
    <location>
        <begin position="2554"/>
        <end position="2565"/>
    </location>
</feature>
<dbReference type="Gene3D" id="3.40.50.12780">
    <property type="entry name" value="N-terminal domain of ligase-like"/>
    <property type="match status" value="1"/>
</dbReference>
<dbReference type="PANTHER" id="PTHR45527:SF1">
    <property type="entry name" value="FATTY ACID SYNTHASE"/>
    <property type="match status" value="1"/>
</dbReference>
<feature type="region of interest" description="Disordered" evidence="6">
    <location>
        <begin position="2545"/>
        <end position="2565"/>
    </location>
</feature>
<dbReference type="InterPro" id="IPR010071">
    <property type="entry name" value="AA_adenyl_dom"/>
</dbReference>
<dbReference type="InterPro" id="IPR036736">
    <property type="entry name" value="ACP-like_sf"/>
</dbReference>
<organism evidence="8 9">
    <name type="scientific">Daldinia eschscholtzii</name>
    <dbReference type="NCBI Taxonomy" id="292717"/>
    <lineage>
        <taxon>Eukaryota</taxon>
        <taxon>Fungi</taxon>
        <taxon>Dikarya</taxon>
        <taxon>Ascomycota</taxon>
        <taxon>Pezizomycotina</taxon>
        <taxon>Sordariomycetes</taxon>
        <taxon>Xylariomycetidae</taxon>
        <taxon>Xylariales</taxon>
        <taxon>Hypoxylaceae</taxon>
        <taxon>Daldinia</taxon>
    </lineage>
</organism>
<dbReference type="Gene3D" id="3.30.300.30">
    <property type="match status" value="1"/>
</dbReference>
<dbReference type="GO" id="GO:0044550">
    <property type="term" value="P:secondary metabolite biosynthetic process"/>
    <property type="evidence" value="ECO:0007669"/>
    <property type="project" value="TreeGrafter"/>
</dbReference>
<dbReference type="SMART" id="SM00823">
    <property type="entry name" value="PKS_PP"/>
    <property type="match status" value="3"/>
</dbReference>
<dbReference type="GO" id="GO:0031177">
    <property type="term" value="F:phosphopantetheine binding"/>
    <property type="evidence" value="ECO:0007669"/>
    <property type="project" value="InterPro"/>
</dbReference>
<comment type="pathway">
    <text evidence="1">Siderophore biosynthesis.</text>
</comment>
<dbReference type="InterPro" id="IPR020806">
    <property type="entry name" value="PKS_PP-bd"/>
</dbReference>
<dbReference type="PROSITE" id="PS00012">
    <property type="entry name" value="PHOSPHOPANTETHEINE"/>
    <property type="match status" value="1"/>
</dbReference>
<dbReference type="PANTHER" id="PTHR45527">
    <property type="entry name" value="NONRIBOSOMAL PEPTIDE SYNTHETASE"/>
    <property type="match status" value="1"/>
</dbReference>
<gene>
    <name evidence="8" type="ORF">Daesc_002499</name>
</gene>
<dbReference type="Pfam" id="PF00501">
    <property type="entry name" value="AMP-binding"/>
    <property type="match status" value="1"/>
</dbReference>
<dbReference type="PROSITE" id="PS50075">
    <property type="entry name" value="CARRIER"/>
    <property type="match status" value="3"/>
</dbReference>
<feature type="domain" description="Carrier" evidence="7">
    <location>
        <begin position="2074"/>
        <end position="2150"/>
    </location>
</feature>
<reference evidence="8 9" key="1">
    <citation type="journal article" date="2024" name="Front Chem Biol">
        <title>Unveiling the potential of Daldinia eschscholtzii MFLUCC 19-0629 through bioactivity and bioinformatics studies for enhanced sustainable agriculture production.</title>
        <authorList>
            <person name="Brooks S."/>
            <person name="Weaver J.A."/>
            <person name="Klomchit A."/>
            <person name="Alharthi S.A."/>
            <person name="Onlamun T."/>
            <person name="Nurani R."/>
            <person name="Vong T.K."/>
            <person name="Alberti F."/>
            <person name="Greco C."/>
        </authorList>
    </citation>
    <scope>NUCLEOTIDE SEQUENCE [LARGE SCALE GENOMIC DNA]</scope>
    <source>
        <strain evidence="8">MFLUCC 19-0629</strain>
    </source>
</reference>
<dbReference type="EMBL" id="JBANMG010000002">
    <property type="protein sequence ID" value="KAK6957213.1"/>
    <property type="molecule type" value="Genomic_DNA"/>
</dbReference>
<dbReference type="InterPro" id="IPR023213">
    <property type="entry name" value="CAT-like_dom_sf"/>
</dbReference>
<evidence type="ECO:0000256" key="3">
    <source>
        <dbReference type="ARBA" id="ARBA00022553"/>
    </source>
</evidence>
<feature type="domain" description="Carrier" evidence="7">
    <location>
        <begin position="961"/>
        <end position="1038"/>
    </location>
</feature>
<dbReference type="InterPro" id="IPR042099">
    <property type="entry name" value="ANL_N_sf"/>
</dbReference>
<dbReference type="NCBIfam" id="TIGR01733">
    <property type="entry name" value="AA-adenyl-dom"/>
    <property type="match status" value="1"/>
</dbReference>
<evidence type="ECO:0000259" key="7">
    <source>
        <dbReference type="PROSITE" id="PS50075"/>
    </source>
</evidence>
<dbReference type="FunFam" id="3.30.300.30:FF:000033">
    <property type="entry name" value="Nonribosomal siderophore peptide synthase SidC"/>
    <property type="match status" value="1"/>
</dbReference>